<dbReference type="SUPFAM" id="SSF100950">
    <property type="entry name" value="NagB/RpiA/CoA transferase-like"/>
    <property type="match status" value="2"/>
</dbReference>
<dbReference type="PRINTS" id="PR00344">
    <property type="entry name" value="BCTRLSENSOR"/>
</dbReference>
<dbReference type="InterPro" id="IPR046433">
    <property type="entry name" value="ActCoA_hydro"/>
</dbReference>
<dbReference type="Proteomes" id="UP000728032">
    <property type="component" value="Unassembled WGS sequence"/>
</dbReference>
<feature type="domain" description="HAMP" evidence="8">
    <location>
        <begin position="362"/>
        <end position="415"/>
    </location>
</feature>
<dbReference type="InterPro" id="IPR004358">
    <property type="entry name" value="Sig_transdc_His_kin-like_C"/>
</dbReference>
<dbReference type="PROSITE" id="PS50109">
    <property type="entry name" value="HIS_KIN"/>
    <property type="match status" value="1"/>
</dbReference>
<sequence length="817" mass="93019">MMHLEVLSHLEYGQFLPVQPMGLVNDVQLKQRHESQHQAQAVQQKPILMLSKQMHQLHLLKHALMEYIMSLVVPAENTDIVHNETDRVERILVVDDDVRLRTLLQRFLEDKGFVVKTAHDATQMDRLLQHTPVIMLTARGSDSDRIAGLEADWNAPVKLEPIDPQEFTDFVTYKERKRTPWERFLDKVKPRSAAMRTTVLVVFVVFFSLFMSLWFFWKTLYLPEIQQHARFLAVELEMVNNPRLQIYHDEIQLDIDEWLKQRVGVEYVTDPKEYPNVKDKIIADFFTNRIENQLAQELKIKDVTVYFQFKPSPRIWVQTPEMNGNWVREPLNTYANYSPELILAWLLGIPLIAAAIILTLVRQLNRPLRRLQHAANNYSKTGKAPYLETNHGPQEIREVNQAFNQMVYTLEQTERDRQIMLAGISHDLRTPLTRIRLSAEMMSDDDFLKEDEELQETNINALLQELIIQFKPLDIQFTPQELPIITARSLSLKRLIGNLINNSKRYGAEPIELSAFVEDEHIKICVADNGEGIPEDQIEGLMQPFVRGDAARTVQGSGLGLAIVKRIVDIHQGEAKAVPLALVKQAKVNPLKITLITGASLGNDLDKQLTEAGVLARRLPFQVDNTLRKAINNGEVMFIDQHLSETVEQMRNLQLKKPDVAVIEAIAITEDGGIIPTTSVVTLPDDETQGIANHLIAFFEKEVEEGRLPSNLGPLQAGIGSIANAVLTGLKDSNFEDLVMYSEVLQDCTFELIDAGKMKFASGSSITLSAKYGEKVFNNLEQYKDKLVLRPQEISNHPELVRRLGIIGINTALEFDI</sequence>
<dbReference type="InterPro" id="IPR003661">
    <property type="entry name" value="HisK_dim/P_dom"/>
</dbReference>
<dbReference type="Gene3D" id="1.10.287.130">
    <property type="match status" value="1"/>
</dbReference>
<dbReference type="SMART" id="SM00387">
    <property type="entry name" value="HATPase_c"/>
    <property type="match status" value="1"/>
</dbReference>
<dbReference type="SUPFAM" id="SSF55874">
    <property type="entry name" value="ATPase domain of HSP90 chaperone/DNA topoisomerase II/histidine kinase"/>
    <property type="match status" value="1"/>
</dbReference>
<keyword evidence="5" id="KW-0418">Kinase</keyword>
<dbReference type="AlphaFoldDB" id="A0A7R9Q9K9"/>
<dbReference type="InterPro" id="IPR036890">
    <property type="entry name" value="HATPase_C_sf"/>
</dbReference>
<evidence type="ECO:0000256" key="5">
    <source>
        <dbReference type="ARBA" id="ARBA00022777"/>
    </source>
</evidence>
<feature type="transmembrane region" description="Helical" evidence="6">
    <location>
        <begin position="342"/>
        <end position="361"/>
    </location>
</feature>
<dbReference type="InterPro" id="IPR003594">
    <property type="entry name" value="HATPase_dom"/>
</dbReference>
<evidence type="ECO:0000256" key="4">
    <source>
        <dbReference type="ARBA" id="ARBA00022679"/>
    </source>
</evidence>
<dbReference type="Pfam" id="PF02518">
    <property type="entry name" value="HATPase_c"/>
    <property type="match status" value="1"/>
</dbReference>
<keyword evidence="3" id="KW-0597">Phosphoprotein</keyword>
<dbReference type="EMBL" id="CAJPVJ010000081">
    <property type="protein sequence ID" value="CAG2160398.1"/>
    <property type="molecule type" value="Genomic_DNA"/>
</dbReference>
<protein>
    <recommendedName>
        <fullName evidence="2">histidine kinase</fullName>
        <ecNumber evidence="2">2.7.13.3</ecNumber>
    </recommendedName>
</protein>
<keyword evidence="4" id="KW-0808">Transferase</keyword>
<feature type="domain" description="Histidine kinase" evidence="7">
    <location>
        <begin position="423"/>
        <end position="574"/>
    </location>
</feature>
<evidence type="ECO:0000259" key="8">
    <source>
        <dbReference type="PROSITE" id="PS50885"/>
    </source>
</evidence>
<dbReference type="CDD" id="cd00082">
    <property type="entry name" value="HisKA"/>
    <property type="match status" value="1"/>
</dbReference>
<dbReference type="Gene3D" id="3.40.50.2300">
    <property type="match status" value="1"/>
</dbReference>
<dbReference type="EC" id="2.7.13.3" evidence="2"/>
<dbReference type="GO" id="GO:0003986">
    <property type="term" value="F:acetyl-CoA hydrolase activity"/>
    <property type="evidence" value="ECO:0007669"/>
    <property type="project" value="UniProtKB-EC"/>
</dbReference>
<dbReference type="Pfam" id="PF00512">
    <property type="entry name" value="HisKA"/>
    <property type="match status" value="1"/>
</dbReference>
<dbReference type="SMART" id="SM00388">
    <property type="entry name" value="HisKA"/>
    <property type="match status" value="1"/>
</dbReference>
<name>A0A7R9Q9K9_9ACAR</name>
<dbReference type="Pfam" id="PF00672">
    <property type="entry name" value="HAMP"/>
    <property type="match status" value="1"/>
</dbReference>
<organism evidence="9">
    <name type="scientific">Oppiella nova</name>
    <dbReference type="NCBI Taxonomy" id="334625"/>
    <lineage>
        <taxon>Eukaryota</taxon>
        <taxon>Metazoa</taxon>
        <taxon>Ecdysozoa</taxon>
        <taxon>Arthropoda</taxon>
        <taxon>Chelicerata</taxon>
        <taxon>Arachnida</taxon>
        <taxon>Acari</taxon>
        <taxon>Acariformes</taxon>
        <taxon>Sarcoptiformes</taxon>
        <taxon>Oribatida</taxon>
        <taxon>Brachypylina</taxon>
        <taxon>Oppioidea</taxon>
        <taxon>Oppiidae</taxon>
        <taxon>Oppiella</taxon>
    </lineage>
</organism>
<gene>
    <name evidence="9" type="ORF">ONB1V03_LOCUS778</name>
</gene>
<dbReference type="Gene3D" id="3.30.565.10">
    <property type="entry name" value="Histidine kinase-like ATPase, C-terminal domain"/>
    <property type="match status" value="1"/>
</dbReference>
<dbReference type="SUPFAM" id="SSF47384">
    <property type="entry name" value="Homodimeric domain of signal transducing histidine kinase"/>
    <property type="match status" value="1"/>
</dbReference>
<keyword evidence="6" id="KW-0812">Transmembrane</keyword>
<dbReference type="InterPro" id="IPR011006">
    <property type="entry name" value="CheY-like_superfamily"/>
</dbReference>
<reference evidence="9" key="1">
    <citation type="submission" date="2020-11" db="EMBL/GenBank/DDBJ databases">
        <authorList>
            <person name="Tran Van P."/>
        </authorList>
    </citation>
    <scope>NUCLEOTIDE SEQUENCE</scope>
</reference>
<feature type="transmembrane region" description="Helical" evidence="6">
    <location>
        <begin position="193"/>
        <end position="217"/>
    </location>
</feature>
<dbReference type="PANTHER" id="PTHR43609:SF1">
    <property type="entry name" value="ACETYL-COA HYDROLASE"/>
    <property type="match status" value="1"/>
</dbReference>
<evidence type="ECO:0000259" key="7">
    <source>
        <dbReference type="PROSITE" id="PS50109"/>
    </source>
</evidence>
<accession>A0A7R9Q9K9</accession>
<dbReference type="GO" id="GO:0000155">
    <property type="term" value="F:phosphorelay sensor kinase activity"/>
    <property type="evidence" value="ECO:0007669"/>
    <property type="project" value="InterPro"/>
</dbReference>
<evidence type="ECO:0000256" key="2">
    <source>
        <dbReference type="ARBA" id="ARBA00012438"/>
    </source>
</evidence>
<evidence type="ECO:0000313" key="10">
    <source>
        <dbReference type="Proteomes" id="UP000728032"/>
    </source>
</evidence>
<dbReference type="InterPro" id="IPR037171">
    <property type="entry name" value="NagB/RpiA_transferase-like"/>
</dbReference>
<dbReference type="PROSITE" id="PS50885">
    <property type="entry name" value="HAMP"/>
    <property type="match status" value="1"/>
</dbReference>
<dbReference type="Gene3D" id="3.30.750.70">
    <property type="entry name" value="4-hydroxybutyrate coenzyme like domains"/>
    <property type="match status" value="1"/>
</dbReference>
<dbReference type="GO" id="GO:0008775">
    <property type="term" value="F:acetate CoA-transferase activity"/>
    <property type="evidence" value="ECO:0007669"/>
    <property type="project" value="InterPro"/>
</dbReference>
<dbReference type="SMART" id="SM00304">
    <property type="entry name" value="HAMP"/>
    <property type="match status" value="1"/>
</dbReference>
<dbReference type="InterPro" id="IPR005467">
    <property type="entry name" value="His_kinase_dom"/>
</dbReference>
<dbReference type="SUPFAM" id="SSF52172">
    <property type="entry name" value="CheY-like"/>
    <property type="match status" value="1"/>
</dbReference>
<dbReference type="InterPro" id="IPR003660">
    <property type="entry name" value="HAMP_dom"/>
</dbReference>
<evidence type="ECO:0000256" key="3">
    <source>
        <dbReference type="ARBA" id="ARBA00022553"/>
    </source>
</evidence>
<dbReference type="GO" id="GO:0016020">
    <property type="term" value="C:membrane"/>
    <property type="evidence" value="ECO:0007669"/>
    <property type="project" value="InterPro"/>
</dbReference>
<dbReference type="PANTHER" id="PTHR43609">
    <property type="entry name" value="ACETYL-COA HYDROLASE"/>
    <property type="match status" value="1"/>
</dbReference>
<evidence type="ECO:0000313" key="9">
    <source>
        <dbReference type="EMBL" id="CAD7637379.1"/>
    </source>
</evidence>
<dbReference type="InterPro" id="IPR036097">
    <property type="entry name" value="HisK_dim/P_sf"/>
</dbReference>
<feature type="non-terminal residue" evidence="9">
    <location>
        <position position="1"/>
    </location>
</feature>
<dbReference type="OrthoDB" id="18419at2759"/>
<evidence type="ECO:0000256" key="1">
    <source>
        <dbReference type="ARBA" id="ARBA00000085"/>
    </source>
</evidence>
<dbReference type="EMBL" id="OC914906">
    <property type="protein sequence ID" value="CAD7637379.1"/>
    <property type="molecule type" value="Genomic_DNA"/>
</dbReference>
<evidence type="ECO:0000256" key="6">
    <source>
        <dbReference type="SAM" id="Phobius"/>
    </source>
</evidence>
<keyword evidence="10" id="KW-1185">Reference proteome</keyword>
<keyword evidence="6" id="KW-1133">Transmembrane helix</keyword>
<dbReference type="GO" id="GO:0006083">
    <property type="term" value="P:acetate metabolic process"/>
    <property type="evidence" value="ECO:0007669"/>
    <property type="project" value="InterPro"/>
</dbReference>
<keyword evidence="6" id="KW-0472">Membrane</keyword>
<comment type="catalytic activity">
    <reaction evidence="1">
        <text>ATP + protein L-histidine = ADP + protein N-phospho-L-histidine.</text>
        <dbReference type="EC" id="2.7.13.3"/>
    </reaction>
</comment>
<proteinExistence type="predicted"/>